<evidence type="ECO:0000259" key="2">
    <source>
        <dbReference type="Pfam" id="PF09176"/>
    </source>
</evidence>
<protein>
    <submittedName>
        <fullName evidence="3">MtdA bifunctional protein</fullName>
    </submittedName>
</protein>
<dbReference type="KEGG" id="cmic:caldi_15590"/>
<accession>A0AA35G9N2</accession>
<reference evidence="3" key="1">
    <citation type="submission" date="2022-03" db="EMBL/GenBank/DDBJ databases">
        <title>Complete genome sequence of Caldinitratiruptor microaerophilus.</title>
        <authorList>
            <person name="Mukaiyama R."/>
            <person name="Nishiyama T."/>
            <person name="Ueda K."/>
        </authorList>
    </citation>
    <scope>NUCLEOTIDE SEQUENCE</scope>
    <source>
        <strain evidence="3">JCM 16183</strain>
    </source>
</reference>
<dbReference type="Pfam" id="PF02737">
    <property type="entry name" value="3HCDH_N"/>
    <property type="match status" value="1"/>
</dbReference>
<dbReference type="SUPFAM" id="SSF51735">
    <property type="entry name" value="NAD(P)-binding Rossmann-fold domains"/>
    <property type="match status" value="1"/>
</dbReference>
<evidence type="ECO:0000313" key="3">
    <source>
        <dbReference type="EMBL" id="BDG60469.1"/>
    </source>
</evidence>
<dbReference type="RefSeq" id="WP_264844491.1">
    <property type="nucleotide sequence ID" value="NZ_AP025628.1"/>
</dbReference>
<proteinExistence type="predicted"/>
<dbReference type="InterPro" id="IPR037089">
    <property type="entry name" value="Methyl-teptahyd_DH_N_sf"/>
</dbReference>
<evidence type="ECO:0000259" key="1">
    <source>
        <dbReference type="Pfam" id="PF02737"/>
    </source>
</evidence>
<dbReference type="EMBL" id="AP025628">
    <property type="protein sequence ID" value="BDG60469.1"/>
    <property type="molecule type" value="Genomic_DNA"/>
</dbReference>
<dbReference type="GO" id="GO:0006631">
    <property type="term" value="P:fatty acid metabolic process"/>
    <property type="evidence" value="ECO:0007669"/>
    <property type="project" value="InterPro"/>
</dbReference>
<dbReference type="Gene3D" id="3.40.50.720">
    <property type="entry name" value="NAD(P)-binding Rossmann-like Domain"/>
    <property type="match status" value="1"/>
</dbReference>
<organism evidence="3 4">
    <name type="scientific">Caldinitratiruptor microaerophilus</name>
    <dbReference type="NCBI Taxonomy" id="671077"/>
    <lineage>
        <taxon>Bacteria</taxon>
        <taxon>Bacillati</taxon>
        <taxon>Bacillota</taxon>
        <taxon>Clostridia</taxon>
        <taxon>Eubacteriales</taxon>
        <taxon>Symbiobacteriaceae</taxon>
        <taxon>Caldinitratiruptor</taxon>
    </lineage>
</organism>
<feature type="domain" description="Methylene-tetrahydromethanopterin dehydrogenase N-terminal" evidence="2">
    <location>
        <begin position="16"/>
        <end position="96"/>
    </location>
</feature>
<keyword evidence="4" id="KW-1185">Reference proteome</keyword>
<dbReference type="AlphaFoldDB" id="A0AA35G9N2"/>
<dbReference type="Gene3D" id="3.40.50.10280">
    <property type="entry name" value="Methylene-tetrahydromethanopterin dehydrogenase, N-terminal domain"/>
    <property type="match status" value="1"/>
</dbReference>
<dbReference type="InterPro" id="IPR046346">
    <property type="entry name" value="Aminoacid_DH-like_N_sf"/>
</dbReference>
<dbReference type="InterPro" id="IPR036291">
    <property type="entry name" value="NAD(P)-bd_dom_sf"/>
</dbReference>
<name>A0AA35G9N2_9FIRM</name>
<dbReference type="InterPro" id="IPR015259">
    <property type="entry name" value="Methyl-teptahyd_DH_N"/>
</dbReference>
<sequence length="287" mass="30329">MRRVLIQVDTDPHYSSFDAIAALDAGADVVLSYGGVTPDSVREIVYGAIFTRGGEDLRNTAIWIGGRDVALGERVLATVQKTFFGGFRVSAILDCNGCNTTAAAAVAKVTRATSVRGEKVVVVGGAGPVGQRVAALFAREGADVTITTIRQDWLDAALEHVRERFGVTVRGRLVPNEDVPAWREALEGAKVAFGAAAAGVRLLPLAAWQDNPTLEVVADLNAAPPSGIEGIELGDDGALRHGKRCFGPIGIGNFKMKVHRAAVAALFERKDQVLEAEAVYAIAREVA</sequence>
<dbReference type="Pfam" id="PF09176">
    <property type="entry name" value="Mpt_N"/>
    <property type="match status" value="1"/>
</dbReference>
<evidence type="ECO:0000313" key="4">
    <source>
        <dbReference type="Proteomes" id="UP001163687"/>
    </source>
</evidence>
<dbReference type="GO" id="GO:0070403">
    <property type="term" value="F:NAD+ binding"/>
    <property type="evidence" value="ECO:0007669"/>
    <property type="project" value="InterPro"/>
</dbReference>
<dbReference type="SUPFAM" id="SSF53223">
    <property type="entry name" value="Aminoacid dehydrogenase-like, N-terminal domain"/>
    <property type="match status" value="1"/>
</dbReference>
<dbReference type="InterPro" id="IPR006176">
    <property type="entry name" value="3-OHacyl-CoA_DH_NAD-bd"/>
</dbReference>
<gene>
    <name evidence="3" type="primary">mtdA</name>
    <name evidence="3" type="ORF">caldi_15590</name>
</gene>
<feature type="domain" description="3-hydroxyacyl-CoA dehydrogenase NAD binding" evidence="1">
    <location>
        <begin position="121"/>
        <end position="184"/>
    </location>
</feature>
<dbReference type="Proteomes" id="UP001163687">
    <property type="component" value="Chromosome"/>
</dbReference>